<comment type="subcellular location">
    <subcellularLocation>
        <location evidence="1">Cell outer membrane</location>
        <topology evidence="1">Multi-pass membrane protein</topology>
    </subcellularLocation>
</comment>
<evidence type="ECO:0000256" key="4">
    <source>
        <dbReference type="ARBA" id="ARBA00022452"/>
    </source>
</evidence>
<organism evidence="11 12">
    <name type="scientific">Serratia proteamaculans</name>
    <dbReference type="NCBI Taxonomy" id="28151"/>
    <lineage>
        <taxon>Bacteria</taxon>
        <taxon>Pseudomonadati</taxon>
        <taxon>Pseudomonadota</taxon>
        <taxon>Gammaproteobacteria</taxon>
        <taxon>Enterobacterales</taxon>
        <taxon>Yersiniaceae</taxon>
        <taxon>Serratia</taxon>
    </lineage>
</organism>
<evidence type="ECO:0000256" key="1">
    <source>
        <dbReference type="ARBA" id="ARBA00004571"/>
    </source>
</evidence>
<dbReference type="GO" id="GO:0009279">
    <property type="term" value="C:cell outer membrane"/>
    <property type="evidence" value="ECO:0007669"/>
    <property type="project" value="UniProtKB-SubCell"/>
</dbReference>
<protein>
    <submittedName>
        <fullName evidence="11">Fimbria/pilus outer membrane usher protein</fullName>
    </submittedName>
</protein>
<dbReference type="InterPro" id="IPR043142">
    <property type="entry name" value="PapC-like_C_sf"/>
</dbReference>
<dbReference type="InterPro" id="IPR037224">
    <property type="entry name" value="PapC_N_sf"/>
</dbReference>
<dbReference type="Gene3D" id="2.60.40.3110">
    <property type="match status" value="1"/>
</dbReference>
<dbReference type="Proteomes" id="UP000596176">
    <property type="component" value="Chromosome"/>
</dbReference>
<evidence type="ECO:0000256" key="8">
    <source>
        <dbReference type="ARBA" id="ARBA00023237"/>
    </source>
</evidence>
<evidence type="ECO:0000256" key="3">
    <source>
        <dbReference type="ARBA" id="ARBA00022448"/>
    </source>
</evidence>
<evidence type="ECO:0000313" key="12">
    <source>
        <dbReference type="Proteomes" id="UP000596176"/>
    </source>
</evidence>
<dbReference type="AlphaFoldDB" id="A0A7U0N504"/>
<sequence length="808" mass="86007">MQPLSSHRYPAVALRLFSGVALHLLAPLAWATGIAPHAEETLFDSQMLQSRNIDTAVADTFRQGPRFLPGDNPVMLTVNGSGRGRISAHFDNDGQLCADADFQKLAGLASPPGFTGKETCFDLRSAWPQTELQLDPGERRVDLVVPPQAVVAPGSDNGNWQHGGVAGLFNYDAQYMGTAGNSAGVNFSQLDSEAGFNAGDWIVRSRQTLSRFNGTQTLQHQAAYAQRSFVGIKKVFQTGQISLANSLFGTGQVLGAQLVPETALTQGRGGAGLVESIADSQSVVEVRQSGVLLYRTTVPAGPFRLQGFSLLNTSTDLAVTLTGSDGGQRQFSVPASAFLLSGNAIVPGWSFGVGKMDQQGSSEAPWLGTAANGWQLTPHTSLNAGVLASSPYRAGGVALDSQVFDATQLSLQGKVAQDNRHAKTGASLSASLSRQLTERISAGLNTTQQTLDYQELSDALQSSEQDTQGRTRSQYGANLSWAAPYVGNLSIGWAQSNTFDGARSRYLRAGWSRQIAQAYLGLSLERNTRSLDGKTEDRAYLTLSIPFGSRSLSASVTHTDKSTRSGLRYSDRSHQDWGWSLSADHDSGSQRSSGTGSLDWVTRVSQFSGSLTRDSNDYSSWSARASGGVVAHGGGVTLSPYRIGDTFGIARVGREAGIRLDTPAGPTWTDSRGYAVLPSLSGYQRATVQVDTRSLPKSLDIGNAWQDSELARGAVGRMDFEVVRTRRVLISLRDAQGKFLPHGAALFDSAGNFVTVVGNDGAAFLPDAEPGKSLDVQNAGRPLCSLRLALPEQPDNTGLYETAAAVCR</sequence>
<dbReference type="Pfam" id="PF00577">
    <property type="entry name" value="Usher"/>
    <property type="match status" value="1"/>
</dbReference>
<dbReference type="InterPro" id="IPR042186">
    <property type="entry name" value="FimD_plug_dom"/>
</dbReference>
<keyword evidence="4" id="KW-1134">Transmembrane beta strand</keyword>
<feature type="domain" description="PapC N-terminal" evidence="10">
    <location>
        <begin position="43"/>
        <end position="174"/>
    </location>
</feature>
<dbReference type="PANTHER" id="PTHR30451:SF8">
    <property type="entry name" value="FIMBRIAL USHER PROTEIN"/>
    <property type="match status" value="1"/>
</dbReference>
<dbReference type="Pfam" id="PF13954">
    <property type="entry name" value="PapC_N"/>
    <property type="match status" value="1"/>
</dbReference>
<evidence type="ECO:0000256" key="6">
    <source>
        <dbReference type="ARBA" id="ARBA00022729"/>
    </source>
</evidence>
<dbReference type="EMBL" id="CP068391">
    <property type="protein sequence ID" value="QQX52553.1"/>
    <property type="molecule type" value="Genomic_DNA"/>
</dbReference>
<keyword evidence="5" id="KW-0812">Transmembrane</keyword>
<keyword evidence="6" id="KW-0732">Signal</keyword>
<evidence type="ECO:0000313" key="11">
    <source>
        <dbReference type="EMBL" id="QQX52553.1"/>
    </source>
</evidence>
<evidence type="ECO:0000256" key="5">
    <source>
        <dbReference type="ARBA" id="ARBA00022692"/>
    </source>
</evidence>
<dbReference type="Gene3D" id="3.10.20.410">
    <property type="match status" value="1"/>
</dbReference>
<dbReference type="PANTHER" id="PTHR30451">
    <property type="entry name" value="OUTER MEMBRANE USHER PROTEIN"/>
    <property type="match status" value="1"/>
</dbReference>
<dbReference type="GO" id="GO:0015473">
    <property type="term" value="F:fimbrial usher porin activity"/>
    <property type="evidence" value="ECO:0007669"/>
    <property type="project" value="InterPro"/>
</dbReference>
<dbReference type="InterPro" id="IPR025885">
    <property type="entry name" value="PapC_N"/>
</dbReference>
<evidence type="ECO:0000256" key="2">
    <source>
        <dbReference type="ARBA" id="ARBA00008064"/>
    </source>
</evidence>
<reference evidence="11 12" key="1">
    <citation type="submission" date="2021-01" db="EMBL/GenBank/DDBJ databases">
        <title>Chromosome sequence of Serratia proteamaculans strain 94 rif-r, isolated from spoiled beef.</title>
        <authorList>
            <person name="Zaytseva Y.V."/>
            <person name="Iablokov S.N."/>
            <person name="Klyukina A."/>
        </authorList>
    </citation>
    <scope>NUCLEOTIDE SEQUENCE [LARGE SCALE GENOMIC DNA]</scope>
    <source>
        <strain evidence="11 12">94 rif-r</strain>
    </source>
</reference>
<dbReference type="SUPFAM" id="SSF141729">
    <property type="entry name" value="FimD N-terminal domain-like"/>
    <property type="match status" value="1"/>
</dbReference>
<keyword evidence="8" id="KW-0998">Cell outer membrane</keyword>
<feature type="domain" description="PapC-like C-terminal" evidence="9">
    <location>
        <begin position="729"/>
        <end position="792"/>
    </location>
</feature>
<proteinExistence type="inferred from homology"/>
<keyword evidence="3" id="KW-0813">Transport</keyword>
<evidence type="ECO:0000259" key="9">
    <source>
        <dbReference type="Pfam" id="PF13953"/>
    </source>
</evidence>
<dbReference type="Gene3D" id="2.60.40.2070">
    <property type="match status" value="1"/>
</dbReference>
<dbReference type="Pfam" id="PF13953">
    <property type="entry name" value="PapC_C"/>
    <property type="match status" value="1"/>
</dbReference>
<name>A0A7U0N504_SERPR</name>
<accession>A0A7U0N504</accession>
<dbReference type="RefSeq" id="WP_207979024.1">
    <property type="nucleotide sequence ID" value="NZ_CP068391.1"/>
</dbReference>
<evidence type="ECO:0000259" key="10">
    <source>
        <dbReference type="Pfam" id="PF13954"/>
    </source>
</evidence>
<dbReference type="Gene3D" id="2.60.40.2610">
    <property type="entry name" value="Outer membrane usher protein FimD, plug domain"/>
    <property type="match status" value="1"/>
</dbReference>
<evidence type="ECO:0000256" key="7">
    <source>
        <dbReference type="ARBA" id="ARBA00023136"/>
    </source>
</evidence>
<gene>
    <name evidence="11" type="ORF">JKX24_20600</name>
</gene>
<keyword evidence="7" id="KW-0472">Membrane</keyword>
<comment type="similarity">
    <text evidence="2">Belongs to the fimbrial export usher family.</text>
</comment>
<dbReference type="InterPro" id="IPR000015">
    <property type="entry name" value="Fimb_usher"/>
</dbReference>
<dbReference type="GO" id="GO:0009297">
    <property type="term" value="P:pilus assembly"/>
    <property type="evidence" value="ECO:0007669"/>
    <property type="project" value="InterPro"/>
</dbReference>
<dbReference type="InterPro" id="IPR025949">
    <property type="entry name" value="PapC-like_C"/>
</dbReference>